<accession>A0ABP1REI4</accession>
<evidence type="ECO:0000256" key="1">
    <source>
        <dbReference type="SAM" id="MobiDB-lite"/>
    </source>
</evidence>
<comment type="caution">
    <text evidence="3">The sequence shown here is derived from an EMBL/GenBank/DDBJ whole genome shotgun (WGS) entry which is preliminary data.</text>
</comment>
<reference evidence="3 4" key="1">
    <citation type="submission" date="2024-08" db="EMBL/GenBank/DDBJ databases">
        <authorList>
            <person name="Cucini C."/>
            <person name="Frati F."/>
        </authorList>
    </citation>
    <scope>NUCLEOTIDE SEQUENCE [LARGE SCALE GENOMIC DNA]</scope>
</reference>
<organism evidence="3 4">
    <name type="scientific">Orchesella dallaii</name>
    <dbReference type="NCBI Taxonomy" id="48710"/>
    <lineage>
        <taxon>Eukaryota</taxon>
        <taxon>Metazoa</taxon>
        <taxon>Ecdysozoa</taxon>
        <taxon>Arthropoda</taxon>
        <taxon>Hexapoda</taxon>
        <taxon>Collembola</taxon>
        <taxon>Entomobryomorpha</taxon>
        <taxon>Entomobryoidea</taxon>
        <taxon>Orchesellidae</taxon>
        <taxon>Orchesellinae</taxon>
        <taxon>Orchesella</taxon>
    </lineage>
</organism>
<keyword evidence="4" id="KW-1185">Reference proteome</keyword>
<name>A0ABP1REI4_9HEXA</name>
<feature type="transmembrane region" description="Helical" evidence="2">
    <location>
        <begin position="239"/>
        <end position="258"/>
    </location>
</feature>
<proteinExistence type="predicted"/>
<evidence type="ECO:0000313" key="4">
    <source>
        <dbReference type="Proteomes" id="UP001642540"/>
    </source>
</evidence>
<dbReference type="Proteomes" id="UP001642540">
    <property type="component" value="Unassembled WGS sequence"/>
</dbReference>
<keyword evidence="2" id="KW-0472">Membrane</keyword>
<sequence>MAVWMFAAFILSNKYFSEVLSEVSSPHRTKKVETAKELLDFRLYTEPQRLDPNIGWPNEKENSKRTEDLNSGFQEEICDPRNRNGYKFNTKYFTNNTLISRICEKLVNEFKTKDQKTVFKLIQKCDKTAYIANTIRITNFLTKARSTVEYQNLPIYTGTDEKFQKTEYLQTYGRTGRYILRKMGAVVASGILELWRELLYGTKYHLDQEKNKSQTAFILISFDSLFGTISYVLLIGYTLAFAILMIEWVFGILIKGFLEGKPKKGSKVIDKEQASESNGSEDELSDNDEEGYEEDEEMDMNMKPTTDCIVKSTKQVTLEKYTIEKRVEQPHVIEIQRIAPPVPSPEPEQLAASDDDDTGAEVDVDIKPNLNALNANLNTEHEDDEQMPLENEVANKEVEAEEEPQNANELLCDKEVVIKVNRLTESAIDKWTSSSVASTSPTIEVPFHSTIAKVLLQNALENDGDGDDAISF</sequence>
<keyword evidence="2" id="KW-1133">Transmembrane helix</keyword>
<feature type="region of interest" description="Disordered" evidence="1">
    <location>
        <begin position="268"/>
        <end position="302"/>
    </location>
</feature>
<feature type="region of interest" description="Disordered" evidence="1">
    <location>
        <begin position="340"/>
        <end position="361"/>
    </location>
</feature>
<keyword evidence="2" id="KW-0812">Transmembrane</keyword>
<gene>
    <name evidence="3" type="ORF">ODALV1_LOCUS21274</name>
</gene>
<evidence type="ECO:0000313" key="3">
    <source>
        <dbReference type="EMBL" id="CAL8126118.1"/>
    </source>
</evidence>
<protein>
    <submittedName>
        <fullName evidence="3">Uncharacterized protein</fullName>
    </submittedName>
</protein>
<feature type="compositionally biased region" description="Acidic residues" evidence="1">
    <location>
        <begin position="279"/>
        <end position="299"/>
    </location>
</feature>
<dbReference type="EMBL" id="CAXLJM020000071">
    <property type="protein sequence ID" value="CAL8126118.1"/>
    <property type="molecule type" value="Genomic_DNA"/>
</dbReference>
<evidence type="ECO:0000256" key="2">
    <source>
        <dbReference type="SAM" id="Phobius"/>
    </source>
</evidence>